<dbReference type="Gene3D" id="2.60.220.30">
    <property type="match status" value="1"/>
</dbReference>
<evidence type="ECO:0000256" key="3">
    <source>
        <dbReference type="ARBA" id="ARBA00022588"/>
    </source>
</evidence>
<feature type="region of interest" description="Disordered" evidence="9">
    <location>
        <begin position="560"/>
        <end position="689"/>
    </location>
</feature>
<feature type="domain" description="Caspase family p10" evidence="11">
    <location>
        <begin position="1908"/>
        <end position="1962"/>
    </location>
</feature>
<dbReference type="PRINTS" id="PR00376">
    <property type="entry name" value="IL1BCENZYME"/>
</dbReference>
<comment type="similarity">
    <text evidence="2 8">Belongs to the peptidase C14A family.</text>
</comment>
<dbReference type="InterPro" id="IPR035897">
    <property type="entry name" value="Toll_tir_struct_dom_sf"/>
</dbReference>
<feature type="compositionally biased region" description="Polar residues" evidence="9">
    <location>
        <begin position="118"/>
        <end position="131"/>
    </location>
</feature>
<feature type="region of interest" description="Disordered" evidence="9">
    <location>
        <begin position="100"/>
        <end position="171"/>
    </location>
</feature>
<feature type="region of interest" description="Disordered" evidence="9">
    <location>
        <begin position="289"/>
        <end position="327"/>
    </location>
</feature>
<dbReference type="InterPro" id="IPR001309">
    <property type="entry name" value="Pept_C14_p20"/>
</dbReference>
<evidence type="ECO:0000256" key="6">
    <source>
        <dbReference type="ARBA" id="ARBA00022859"/>
    </source>
</evidence>
<evidence type="ECO:0000256" key="7">
    <source>
        <dbReference type="ARBA" id="ARBA00023198"/>
    </source>
</evidence>
<keyword evidence="5" id="KW-0067">ATP-binding</keyword>
<feature type="compositionally biased region" description="Basic and acidic residues" evidence="9">
    <location>
        <begin position="1162"/>
        <end position="1173"/>
    </location>
</feature>
<dbReference type="InterPro" id="IPR002138">
    <property type="entry name" value="Pept_C14_p10"/>
</dbReference>
<organism evidence="13 14">
    <name type="scientific">Clavelina lepadiformis</name>
    <name type="common">Light-bulb sea squirt</name>
    <name type="synonym">Ascidia lepadiformis</name>
    <dbReference type="NCBI Taxonomy" id="159417"/>
    <lineage>
        <taxon>Eukaryota</taxon>
        <taxon>Metazoa</taxon>
        <taxon>Chordata</taxon>
        <taxon>Tunicata</taxon>
        <taxon>Ascidiacea</taxon>
        <taxon>Aplousobranchia</taxon>
        <taxon>Clavelinidae</taxon>
        <taxon>Clavelina</taxon>
    </lineage>
</organism>
<keyword evidence="3" id="KW-0399">Innate immunity</keyword>
<evidence type="ECO:0000256" key="5">
    <source>
        <dbReference type="ARBA" id="ARBA00022840"/>
    </source>
</evidence>
<dbReference type="PROSITE" id="PS50207">
    <property type="entry name" value="CASPASE_P10"/>
    <property type="match status" value="1"/>
</dbReference>
<dbReference type="PROSITE" id="PS51450">
    <property type="entry name" value="LRR"/>
    <property type="match status" value="1"/>
</dbReference>
<keyword evidence="6" id="KW-0391">Immunity</keyword>
<feature type="region of interest" description="Disordered" evidence="9">
    <location>
        <begin position="377"/>
        <end position="432"/>
    </location>
</feature>
<dbReference type="PROSITE" id="PS50104">
    <property type="entry name" value="TIR"/>
    <property type="match status" value="1"/>
</dbReference>
<evidence type="ECO:0000256" key="8">
    <source>
        <dbReference type="RuleBase" id="RU003971"/>
    </source>
</evidence>
<dbReference type="InterPro" id="IPR029030">
    <property type="entry name" value="Caspase-like_dom_sf"/>
</dbReference>
<dbReference type="Pfam" id="PF05729">
    <property type="entry name" value="NACHT"/>
    <property type="match status" value="1"/>
</dbReference>
<dbReference type="Pfam" id="PF00656">
    <property type="entry name" value="Peptidase_C14"/>
    <property type="match status" value="1"/>
</dbReference>
<name>A0ABP0G6Q9_CLALP</name>
<comment type="caution">
    <text evidence="13">The sequence shown here is derived from an EMBL/GenBank/DDBJ whole genome shotgun (WGS) entry which is preliminary data.</text>
</comment>
<evidence type="ECO:0000256" key="2">
    <source>
        <dbReference type="ARBA" id="ARBA00010134"/>
    </source>
</evidence>
<dbReference type="PANTHER" id="PTHR46270:SF2">
    <property type="entry name" value="TIR DOMAIN-CONTAINING PROTEIN"/>
    <property type="match status" value="1"/>
</dbReference>
<evidence type="ECO:0000256" key="1">
    <source>
        <dbReference type="ARBA" id="ARBA00009634"/>
    </source>
</evidence>
<feature type="domain" description="TIR" evidence="10">
    <location>
        <begin position="433"/>
        <end position="560"/>
    </location>
</feature>
<dbReference type="InterPro" id="IPR015917">
    <property type="entry name" value="Pept_C14A"/>
</dbReference>
<evidence type="ECO:0000313" key="14">
    <source>
        <dbReference type="Proteomes" id="UP001642483"/>
    </source>
</evidence>
<dbReference type="InterPro" id="IPR027417">
    <property type="entry name" value="P-loop_NTPase"/>
</dbReference>
<evidence type="ECO:0000313" key="13">
    <source>
        <dbReference type="EMBL" id="CAK8687517.1"/>
    </source>
</evidence>
<evidence type="ECO:0000256" key="4">
    <source>
        <dbReference type="ARBA" id="ARBA00022741"/>
    </source>
</evidence>
<dbReference type="EMBL" id="CAWYQH010000104">
    <property type="protein sequence ID" value="CAK8687517.1"/>
    <property type="molecule type" value="Genomic_DNA"/>
</dbReference>
<dbReference type="PANTHER" id="PTHR46270">
    <property type="entry name" value="ARMADILLO-TYPE FOLD-RELATED"/>
    <property type="match status" value="1"/>
</dbReference>
<dbReference type="SUPFAM" id="SSF52129">
    <property type="entry name" value="Caspase-like"/>
    <property type="match status" value="1"/>
</dbReference>
<dbReference type="SUPFAM" id="SSF52200">
    <property type="entry name" value="Toll/Interleukin receptor TIR domain"/>
    <property type="match status" value="1"/>
</dbReference>
<evidence type="ECO:0000259" key="11">
    <source>
        <dbReference type="PROSITE" id="PS50207"/>
    </source>
</evidence>
<dbReference type="Pfam" id="PF13676">
    <property type="entry name" value="TIR_2"/>
    <property type="match status" value="1"/>
</dbReference>
<feature type="compositionally biased region" description="Basic and acidic residues" evidence="9">
    <location>
        <begin position="133"/>
        <end position="145"/>
    </location>
</feature>
<dbReference type="SUPFAM" id="SSF52047">
    <property type="entry name" value="RNI-like"/>
    <property type="match status" value="1"/>
</dbReference>
<gene>
    <name evidence="13" type="ORF">CVLEPA_LOCUS19587</name>
</gene>
<feature type="region of interest" description="Disordered" evidence="9">
    <location>
        <begin position="1154"/>
        <end position="1182"/>
    </location>
</feature>
<dbReference type="SUPFAM" id="SSF52540">
    <property type="entry name" value="P-loop containing nucleoside triphosphate hydrolases"/>
    <property type="match status" value="1"/>
</dbReference>
<evidence type="ECO:0000259" key="10">
    <source>
        <dbReference type="PROSITE" id="PS50104"/>
    </source>
</evidence>
<feature type="compositionally biased region" description="Polar residues" evidence="9">
    <location>
        <begin position="585"/>
        <end position="663"/>
    </location>
</feature>
<evidence type="ECO:0000259" key="12">
    <source>
        <dbReference type="PROSITE" id="PS50208"/>
    </source>
</evidence>
<dbReference type="Gene3D" id="3.40.50.1460">
    <property type="match status" value="1"/>
</dbReference>
<dbReference type="Gene3D" id="3.80.10.10">
    <property type="entry name" value="Ribonuclease Inhibitor"/>
    <property type="match status" value="1"/>
</dbReference>
<dbReference type="Gene3D" id="3.40.50.300">
    <property type="entry name" value="P-loop containing nucleotide triphosphate hydrolases"/>
    <property type="match status" value="1"/>
</dbReference>
<feature type="compositionally biased region" description="Low complexity" evidence="9">
    <location>
        <begin position="381"/>
        <end position="408"/>
    </location>
</feature>
<reference evidence="13 14" key="1">
    <citation type="submission" date="2024-02" db="EMBL/GenBank/DDBJ databases">
        <authorList>
            <person name="Daric V."/>
            <person name="Darras S."/>
        </authorList>
    </citation>
    <scope>NUCLEOTIDE SEQUENCE [LARGE SCALE GENOMIC DNA]</scope>
</reference>
<dbReference type="SMART" id="SM00115">
    <property type="entry name" value="CASc"/>
    <property type="match status" value="1"/>
</dbReference>
<dbReference type="Proteomes" id="UP001642483">
    <property type="component" value="Unassembled WGS sequence"/>
</dbReference>
<feature type="domain" description="Caspase family p20" evidence="12">
    <location>
        <begin position="1718"/>
        <end position="1845"/>
    </location>
</feature>
<evidence type="ECO:0000256" key="9">
    <source>
        <dbReference type="SAM" id="MobiDB-lite"/>
    </source>
</evidence>
<accession>A0ABP0G6Q9</accession>
<keyword evidence="7" id="KW-0395">Inflammatory response</keyword>
<protein>
    <submittedName>
        <fullName evidence="13">Uncharacterized protein</fullName>
    </submittedName>
</protein>
<dbReference type="Gene3D" id="3.40.50.10140">
    <property type="entry name" value="Toll/interleukin-1 receptor homology (TIR) domain"/>
    <property type="match status" value="1"/>
</dbReference>
<keyword evidence="14" id="KW-1185">Reference proteome</keyword>
<dbReference type="PROSITE" id="PS50208">
    <property type="entry name" value="CASPASE_P20"/>
    <property type="match status" value="1"/>
</dbReference>
<dbReference type="InterPro" id="IPR032675">
    <property type="entry name" value="LRR_dom_sf"/>
</dbReference>
<comment type="similarity">
    <text evidence="1">Belongs to the Toll-like receptor family.</text>
</comment>
<sequence length="1966" mass="222094">MAFLTQDTLPFSVQNPAFSCFFVSRIWNPGSNEAPRGLWRQKIAPKSAGNELISVVDKGVFGFSAETILPLNPTLLAIYPPCVRILVNQTYFIAPSLGNEASPEHNLSGHEAAPRLSAGNNTALRTLTAARQRQPEEQRLTEDKPQLVQPDNNEESSSGESDEQPGTSRAVAMQAGMSHDSADAGNQVLQTMENAEASQSALSRIDPGWNELTSKLAESGVGTVMINYAPKIYHHDERQYQHHDQRRYQDNREYKQKYIRDLKNIKPTQVKEKQINPLDSAKRFEPSIEQQDPVNNPFDPPQSNTQTQDPPDVTHPKQPIEANPQVEPHTDILEVTNQSNALNTEIPSTTFGNVDKQPTICRGEKKTSCVLEQTGFTQPKQPISASTSQTSAPSTSPSIANPPTTSSAEPNNPQAKNSPCGPGANQHQDDNKGNQHIMISYNWNDSKDLVHKISNELSAAGYKVWIDKNEMRGDIYDKMYEAVDNAYLVLMFLSENYKLSENCQREGKLAADKRKRIIPIITHDNYKMDGWPALLVSGKLYYDFSKESFEDNFDKLIKEIDPPDVTHPKQPIQAKPHVESKTDISELTNQTDALNTEVSSSENSSGIQTKQAMFSQAANTPANSDLPRTSRQLDSSPETSPSLNASLNTDQGSQLFNQPSTSRARMEPNKEIPSIKAPFNGQERGFSTSNATNMKQKSRLMTNLRKLFPGKKNRKMKEAIKKVCQLQFERREDDIRLQAGIKVSAADIPVVHPNYSEISFFEGGAVPEHETYAPSTEKPKGMEHNRNVSFDNLLKSSERFSAIVGYPGSGKTTLSKRLAKTQEYFCLYSRFMDLPDGEKLKLRTLLIDNNFPELDDATCEYVWEWVKKNQKKCLLLFDGMDQADWSFNKNAPKVSYDTPQSVSDLIANLCCKHFLRKVKLIFTSRPHSVIALPESLRPDATILLGDLPYESMKKLFYAYSGKSADKLWKHLSESAPVVFSLCFNPLLLQLVIAAGLNPSKNVGEINTTTRVFSTVLENLRCSNHAKHQDITLLMGQLSEVAYKATMRSSVVITRDDLRAVGLEPDEIQDIVVGIYAHFTATSRVFDGHVKYFFAHQLYQEFFTAKHMISNLSFIEFKGLVDNQLFSSEKWSVIRRFVCGLLVDMMKDPSINQVTAADNSETESTRQKAHEQSGNEKVFPNDQFSPDVAEKRRIWIKVLKSQLVRFEEMQFTDWSRDRRRYISLLCELNESSDMELFNMASLRFPTEMSLYPLKLSSSEAAIFCDVLRKQQKELKKLHLSCCFSSGDVERLISAISEMPEKVKELYISGNTIKDIPGPEFFTKIEQSLWMYGCFEDGRFSANSSEKQKIQLALDQLHGSELKVYLGDVTLHPRGDVCNILDLFTNDKSVPPKVFGKEVSVNKLGRSDASDSFDEPLEYIPVQTTAIIGSSGGRVEFDGCVIEVPEGAMKENMFFVFTLIYDDEEENIDKMKLTPTLKCSPSYNFEKPVTITLPTCYLPDKSDVLVTPRTHDGKDWSPLGNVPHHDKYSLSFETMSFCRKDFVGNRGDFSSKRLLFKCSMVHKNSRNPHINWWILSYMGQNTAENRGQRCFICEVRSDQNLILKLKSDNIVFDHRESVIDSSELFRRPTKVRRQFSIRRADYSMILEEDSSFDFEIVAENTGIKLHEGNISLASLSATETTASPDECDFNGNQVTVDSASQDAYEHHLDKDNIYKVVQKPKAHVLFLYNTRFPTWPTEADLRQIEPTLDLLRQLFQGLGCEVNVRPNLKAGEMRQTITNFSRDDQHTDFCVLFIISHGGHISGQDVVYGTDGDYLTISEVVNNFTPNNPSLLEKPKLLFFHCCRGGVIDIGVRPATLPTPPHSDLEQEIERLLEEYERHHPDNSNNIPRSLHIATVQSTLEGYVSSFGRFFFAVVNVFSRNAKDDHFLDLMTKVTRAMGRRTPQLSRQLPVVVSHLDKSLYFFPGCDY</sequence>
<dbReference type="InterPro" id="IPR007111">
    <property type="entry name" value="NACHT_NTPase"/>
</dbReference>
<keyword evidence="4" id="KW-0547">Nucleotide-binding</keyword>
<proteinExistence type="inferred from homology"/>
<dbReference type="InterPro" id="IPR011600">
    <property type="entry name" value="Pept_C14_caspase"/>
</dbReference>
<dbReference type="InterPro" id="IPR001611">
    <property type="entry name" value="Leu-rich_rpt"/>
</dbReference>
<dbReference type="InterPro" id="IPR000157">
    <property type="entry name" value="TIR_dom"/>
</dbReference>